<reference evidence="1" key="1">
    <citation type="submission" date="2023-04" db="EMBL/GenBank/DDBJ databases">
        <authorList>
            <person name="Vijverberg K."/>
            <person name="Xiong W."/>
            <person name="Schranz E."/>
        </authorList>
    </citation>
    <scope>NUCLEOTIDE SEQUENCE</scope>
</reference>
<gene>
    <name evidence="1" type="ORF">LSALG_LOCUS33146</name>
</gene>
<dbReference type="Gene3D" id="2.40.50.140">
    <property type="entry name" value="Nucleic acid-binding proteins"/>
    <property type="match status" value="1"/>
</dbReference>
<sequence>MSEIFTAISELGYASPGTALQVRILRTWTPQVRGHETWFLVVDKYSALALSKCYTLTKYGCGEPYVYQKWLHNPIYIGVGTASSITSIPNTVTIPTHWFNFIPKSQIPDYINHYPDFLGVFDKLVACTKKNDEPYLLFILRNEFGEDIAISLWKECTDAPSKFNRNAIENAPAPTVIVVTNVRIMDYGGSLRLGTSSATNIYVTPPIEETYTLLDSYMKNVASTPLFGLPMPIKQINEKKKHSNLLEVADLIEAAQMKLQEGFIMDETSHTSLLTDTDNPISRILKTILQNAKEEDQSMEDNISFMLISIHK</sequence>
<dbReference type="InterPro" id="IPR012340">
    <property type="entry name" value="NA-bd_OB-fold"/>
</dbReference>
<evidence type="ECO:0000313" key="1">
    <source>
        <dbReference type="EMBL" id="CAI9294157.1"/>
    </source>
</evidence>
<protein>
    <submittedName>
        <fullName evidence="1">Uncharacterized protein</fullName>
    </submittedName>
</protein>
<evidence type="ECO:0000313" key="2">
    <source>
        <dbReference type="Proteomes" id="UP001177003"/>
    </source>
</evidence>
<dbReference type="EMBL" id="OX465083">
    <property type="protein sequence ID" value="CAI9294157.1"/>
    <property type="molecule type" value="Genomic_DNA"/>
</dbReference>
<dbReference type="Proteomes" id="UP001177003">
    <property type="component" value="Chromosome 7"/>
</dbReference>
<dbReference type="PANTHER" id="PTHR48463">
    <property type="entry name" value="DUF223 DOMAIN-CONTAINING PROTEIN"/>
    <property type="match status" value="1"/>
</dbReference>
<proteinExistence type="predicted"/>
<keyword evidence="2" id="KW-1185">Reference proteome</keyword>
<organism evidence="1 2">
    <name type="scientific">Lactuca saligna</name>
    <name type="common">Willowleaf lettuce</name>
    <dbReference type="NCBI Taxonomy" id="75948"/>
    <lineage>
        <taxon>Eukaryota</taxon>
        <taxon>Viridiplantae</taxon>
        <taxon>Streptophyta</taxon>
        <taxon>Embryophyta</taxon>
        <taxon>Tracheophyta</taxon>
        <taxon>Spermatophyta</taxon>
        <taxon>Magnoliopsida</taxon>
        <taxon>eudicotyledons</taxon>
        <taxon>Gunneridae</taxon>
        <taxon>Pentapetalae</taxon>
        <taxon>asterids</taxon>
        <taxon>campanulids</taxon>
        <taxon>Asterales</taxon>
        <taxon>Asteraceae</taxon>
        <taxon>Cichorioideae</taxon>
        <taxon>Cichorieae</taxon>
        <taxon>Lactucinae</taxon>
        <taxon>Lactuca</taxon>
    </lineage>
</organism>
<name>A0AA35ZM26_LACSI</name>
<dbReference type="PANTHER" id="PTHR48463:SF1">
    <property type="entry name" value="DUF223 DOMAIN-CONTAINING PROTEIN"/>
    <property type="match status" value="1"/>
</dbReference>
<accession>A0AA35ZM26</accession>
<dbReference type="AlphaFoldDB" id="A0AA35ZM26"/>
<dbReference type="SUPFAM" id="SSF50249">
    <property type="entry name" value="Nucleic acid-binding proteins"/>
    <property type="match status" value="1"/>
</dbReference>